<dbReference type="Proteomes" id="UP000464086">
    <property type="component" value="Chromosome"/>
</dbReference>
<dbReference type="RefSeq" id="WP_125987747.1">
    <property type="nucleotide sequence ID" value="NZ_CP047218.1"/>
</dbReference>
<organism evidence="1 2">
    <name type="scientific">Sphingobium yanoikuyae</name>
    <name type="common">Sphingomonas yanoikuyae</name>
    <dbReference type="NCBI Taxonomy" id="13690"/>
    <lineage>
        <taxon>Bacteria</taxon>
        <taxon>Pseudomonadati</taxon>
        <taxon>Pseudomonadota</taxon>
        <taxon>Alphaproteobacteria</taxon>
        <taxon>Sphingomonadales</taxon>
        <taxon>Sphingomonadaceae</taxon>
        <taxon>Sphingobium</taxon>
    </lineage>
</organism>
<name>A0A6P1GG89_SPHYA</name>
<evidence type="ECO:0000313" key="2">
    <source>
        <dbReference type="Proteomes" id="UP000464086"/>
    </source>
</evidence>
<accession>A0A6P1GG89</accession>
<protein>
    <submittedName>
        <fullName evidence="1">Uncharacterized protein</fullName>
    </submittedName>
</protein>
<proteinExistence type="predicted"/>
<reference evidence="1 2" key="1">
    <citation type="submission" date="2019-12" db="EMBL/GenBank/DDBJ databases">
        <title>Functional and genomic insights into the Sphingobium yanoikuyae YC-JY1, a bacterium efficiently degrading bisphenol A.</title>
        <authorList>
            <person name="Jia Y."/>
            <person name="Li X."/>
            <person name="Wang J."/>
            <person name="Eltoukhy A."/>
            <person name="Lamraoui I."/>
            <person name="Yan Y."/>
        </authorList>
    </citation>
    <scope>NUCLEOTIDE SEQUENCE [LARGE SCALE GENOMIC DNA]</scope>
    <source>
        <strain evidence="1 2">YC-JY1</strain>
    </source>
</reference>
<sequence>MSVALYDRARETVGRMLRKYGGQATISREQPGEYDPITNSYNSDSVDIINADVVIGVMRQQNADGIWSQATTARSRTEFKVGDIIALKAMSWRVIEVNVVAPDGNEIIYRATVETR</sequence>
<dbReference type="EMBL" id="CP047218">
    <property type="protein sequence ID" value="QHD67408.1"/>
    <property type="molecule type" value="Genomic_DNA"/>
</dbReference>
<gene>
    <name evidence="1" type="ORF">GS397_10330</name>
</gene>
<evidence type="ECO:0000313" key="1">
    <source>
        <dbReference type="EMBL" id="QHD67408.1"/>
    </source>
</evidence>
<dbReference type="AlphaFoldDB" id="A0A6P1GG89"/>